<evidence type="ECO:0000256" key="3">
    <source>
        <dbReference type="ARBA" id="ARBA00022801"/>
    </source>
</evidence>
<sequence>MRIRPARALLAASSVALLAATAAPAHADAGVQQDPPNWGLDRIDQREGGDQLDQRYHYAGDGEGVTVYVIDSGVDGTHPDFGGRVSGGKDFVDGDEHPVDLNGHGTSLAGVAAGQAHGVAKAARVVPVRVLDQDGGGNGLSVLAGIDWVANNARQPAVAVIGIGGPASEVVDEAVRGLAEVMPVAVPAGGTNSDAGQSSPGRVPEVLTVGASDRTDAVVPDSNFGAAVDLYAPGADVLAPALRGGTSELTGTSVAAAHVAGVAALYRAAHPDATPQQVTEAIVAGATPDGLTGVRDGTANRVLHAGPVPAGGR</sequence>
<dbReference type="GO" id="GO:0005615">
    <property type="term" value="C:extracellular space"/>
    <property type="evidence" value="ECO:0007669"/>
    <property type="project" value="TreeGrafter"/>
</dbReference>
<dbReference type="InterPro" id="IPR015500">
    <property type="entry name" value="Peptidase_S8_subtilisin-rel"/>
</dbReference>
<evidence type="ECO:0000313" key="9">
    <source>
        <dbReference type="Proteomes" id="UP000635245"/>
    </source>
</evidence>
<dbReference type="PROSITE" id="PS00136">
    <property type="entry name" value="SUBTILASE_ASP"/>
    <property type="match status" value="1"/>
</dbReference>
<dbReference type="Gene3D" id="3.40.50.200">
    <property type="entry name" value="Peptidase S8/S53 domain"/>
    <property type="match status" value="1"/>
</dbReference>
<dbReference type="InterPro" id="IPR034193">
    <property type="entry name" value="PCSK9_ProteinaseK-like"/>
</dbReference>
<feature type="active site" description="Charge relay system" evidence="5">
    <location>
        <position position="253"/>
    </location>
</feature>
<accession>A0A934QUZ6</accession>
<organism evidence="8 9">
    <name type="scientific">Prauserella cavernicola</name>
    <dbReference type="NCBI Taxonomy" id="2800127"/>
    <lineage>
        <taxon>Bacteria</taxon>
        <taxon>Bacillati</taxon>
        <taxon>Actinomycetota</taxon>
        <taxon>Actinomycetes</taxon>
        <taxon>Pseudonocardiales</taxon>
        <taxon>Pseudonocardiaceae</taxon>
        <taxon>Prauserella</taxon>
    </lineage>
</organism>
<evidence type="ECO:0000259" key="7">
    <source>
        <dbReference type="Pfam" id="PF00082"/>
    </source>
</evidence>
<feature type="domain" description="Peptidase S8/S53" evidence="7">
    <location>
        <begin position="62"/>
        <end position="289"/>
    </location>
</feature>
<evidence type="ECO:0000256" key="6">
    <source>
        <dbReference type="SAM" id="SignalP"/>
    </source>
</evidence>
<dbReference type="FunFam" id="3.40.50.200:FF:000016">
    <property type="entry name" value="Proprotein convertase subtilisin/kexin type 9"/>
    <property type="match status" value="1"/>
</dbReference>
<keyword evidence="3 5" id="KW-0378">Hydrolase</keyword>
<evidence type="ECO:0000313" key="8">
    <source>
        <dbReference type="EMBL" id="MBK1786843.1"/>
    </source>
</evidence>
<dbReference type="PROSITE" id="PS51892">
    <property type="entry name" value="SUBTILASE"/>
    <property type="match status" value="1"/>
</dbReference>
<comment type="caution">
    <text evidence="8">The sequence shown here is derived from an EMBL/GenBank/DDBJ whole genome shotgun (WGS) entry which is preliminary data.</text>
</comment>
<dbReference type="InterPro" id="IPR000209">
    <property type="entry name" value="Peptidase_S8/S53_dom"/>
</dbReference>
<dbReference type="InterPro" id="IPR036852">
    <property type="entry name" value="Peptidase_S8/S53_dom_sf"/>
</dbReference>
<reference evidence="8" key="1">
    <citation type="submission" date="2020-12" db="EMBL/GenBank/DDBJ databases">
        <title>Prauserella sp. ASG 168, a novel actinomycete isolated from cave rock.</title>
        <authorList>
            <person name="Suriyachadkun C."/>
        </authorList>
    </citation>
    <scope>NUCLEOTIDE SEQUENCE</scope>
    <source>
        <strain evidence="8">ASG 168</strain>
    </source>
</reference>
<dbReference type="InterPro" id="IPR050131">
    <property type="entry name" value="Peptidase_S8_subtilisin-like"/>
</dbReference>
<dbReference type="RefSeq" id="WP_200320790.1">
    <property type="nucleotide sequence ID" value="NZ_JAENJH010000005.1"/>
</dbReference>
<keyword evidence="6" id="KW-0732">Signal</keyword>
<dbReference type="AlphaFoldDB" id="A0A934QUZ6"/>
<feature type="chain" id="PRO_5037749131" evidence="6">
    <location>
        <begin position="28"/>
        <end position="313"/>
    </location>
</feature>
<feature type="signal peptide" evidence="6">
    <location>
        <begin position="1"/>
        <end position="27"/>
    </location>
</feature>
<dbReference type="GO" id="GO:0006508">
    <property type="term" value="P:proteolysis"/>
    <property type="evidence" value="ECO:0007669"/>
    <property type="project" value="UniProtKB-KW"/>
</dbReference>
<keyword evidence="4 5" id="KW-0720">Serine protease</keyword>
<dbReference type="PANTHER" id="PTHR43806">
    <property type="entry name" value="PEPTIDASE S8"/>
    <property type="match status" value="1"/>
</dbReference>
<dbReference type="Pfam" id="PF00082">
    <property type="entry name" value="Peptidase_S8"/>
    <property type="match status" value="1"/>
</dbReference>
<name>A0A934QUZ6_9PSEU</name>
<dbReference type="Proteomes" id="UP000635245">
    <property type="component" value="Unassembled WGS sequence"/>
</dbReference>
<proteinExistence type="inferred from homology"/>
<evidence type="ECO:0000256" key="2">
    <source>
        <dbReference type="ARBA" id="ARBA00022670"/>
    </source>
</evidence>
<dbReference type="PRINTS" id="PR00723">
    <property type="entry name" value="SUBTILISIN"/>
</dbReference>
<evidence type="ECO:0000256" key="5">
    <source>
        <dbReference type="PROSITE-ProRule" id="PRU01240"/>
    </source>
</evidence>
<dbReference type="InterPro" id="IPR023827">
    <property type="entry name" value="Peptidase_S8_Asp-AS"/>
</dbReference>
<dbReference type="CDD" id="cd04077">
    <property type="entry name" value="Peptidases_S8_PCSK9_ProteinaseK_like"/>
    <property type="match status" value="1"/>
</dbReference>
<keyword evidence="9" id="KW-1185">Reference proteome</keyword>
<evidence type="ECO:0000256" key="1">
    <source>
        <dbReference type="ARBA" id="ARBA00011073"/>
    </source>
</evidence>
<feature type="active site" description="Charge relay system" evidence="5">
    <location>
        <position position="104"/>
    </location>
</feature>
<gene>
    <name evidence="8" type="ORF">JHE00_21170</name>
</gene>
<dbReference type="EMBL" id="JAENJH010000005">
    <property type="protein sequence ID" value="MBK1786843.1"/>
    <property type="molecule type" value="Genomic_DNA"/>
</dbReference>
<protein>
    <submittedName>
        <fullName evidence="8">S8 family peptidase</fullName>
    </submittedName>
</protein>
<comment type="similarity">
    <text evidence="1 5">Belongs to the peptidase S8 family.</text>
</comment>
<dbReference type="SUPFAM" id="SSF52743">
    <property type="entry name" value="Subtilisin-like"/>
    <property type="match status" value="1"/>
</dbReference>
<feature type="active site" description="Charge relay system" evidence="5">
    <location>
        <position position="71"/>
    </location>
</feature>
<dbReference type="GO" id="GO:0004252">
    <property type="term" value="F:serine-type endopeptidase activity"/>
    <property type="evidence" value="ECO:0007669"/>
    <property type="project" value="UniProtKB-UniRule"/>
</dbReference>
<evidence type="ECO:0000256" key="4">
    <source>
        <dbReference type="ARBA" id="ARBA00022825"/>
    </source>
</evidence>
<dbReference type="PANTHER" id="PTHR43806:SF11">
    <property type="entry name" value="CEREVISIN-RELATED"/>
    <property type="match status" value="1"/>
</dbReference>
<keyword evidence="2 5" id="KW-0645">Protease</keyword>